<evidence type="ECO:0000313" key="1">
    <source>
        <dbReference type="EMBL" id="KAJ3558953.1"/>
    </source>
</evidence>
<evidence type="ECO:0000313" key="2">
    <source>
        <dbReference type="Proteomes" id="UP001213000"/>
    </source>
</evidence>
<evidence type="ECO:0008006" key="3">
    <source>
        <dbReference type="Google" id="ProtNLM"/>
    </source>
</evidence>
<dbReference type="SUPFAM" id="SSF47616">
    <property type="entry name" value="GST C-terminal domain-like"/>
    <property type="match status" value="1"/>
</dbReference>
<organism evidence="1 2">
    <name type="scientific">Leucocoprinus birnbaumii</name>
    <dbReference type="NCBI Taxonomy" id="56174"/>
    <lineage>
        <taxon>Eukaryota</taxon>
        <taxon>Fungi</taxon>
        <taxon>Dikarya</taxon>
        <taxon>Basidiomycota</taxon>
        <taxon>Agaricomycotina</taxon>
        <taxon>Agaricomycetes</taxon>
        <taxon>Agaricomycetidae</taxon>
        <taxon>Agaricales</taxon>
        <taxon>Agaricineae</taxon>
        <taxon>Agaricaceae</taxon>
        <taxon>Leucocoprinus</taxon>
    </lineage>
</organism>
<dbReference type="Proteomes" id="UP001213000">
    <property type="component" value="Unassembled WGS sequence"/>
</dbReference>
<dbReference type="AlphaFoldDB" id="A0AAD5VMM1"/>
<protein>
    <recommendedName>
        <fullName evidence="3">Glutathione S-transferase</fullName>
    </recommendedName>
</protein>
<name>A0AAD5VMM1_9AGAR</name>
<comment type="caution">
    <text evidence="1">The sequence shown here is derived from an EMBL/GenBank/DDBJ whole genome shotgun (WGS) entry which is preliminary data.</text>
</comment>
<gene>
    <name evidence="1" type="ORF">NP233_g11385</name>
</gene>
<dbReference type="Gene3D" id="1.20.1050.10">
    <property type="match status" value="1"/>
</dbReference>
<proteinExistence type="predicted"/>
<reference evidence="1" key="1">
    <citation type="submission" date="2022-07" db="EMBL/GenBank/DDBJ databases">
        <title>Genome Sequence of Leucocoprinus birnbaumii.</title>
        <authorList>
            <person name="Buettner E."/>
        </authorList>
    </citation>
    <scope>NUCLEOTIDE SEQUENCE</scope>
    <source>
        <strain evidence="1">VT141</strain>
    </source>
</reference>
<dbReference type="EMBL" id="JANIEX010001353">
    <property type="protein sequence ID" value="KAJ3558953.1"/>
    <property type="molecule type" value="Genomic_DNA"/>
</dbReference>
<dbReference type="InterPro" id="IPR036282">
    <property type="entry name" value="Glutathione-S-Trfase_C_sf"/>
</dbReference>
<accession>A0AAD5VMM1</accession>
<sequence length="400" mass="44329">MECTRKVMGFHPIRRSSALQKYYRVLITGRDLREGFRDIWEDENSQPPGDGGNSWRNKRGHLLTTFISLTAAILGYPTTYEMSSEEGSVPKAVLYYSPRSVWSAVALLGLYEKGYATDEVELQIVDLATLPTLVVPLQKTLSEDVESRYKAITESKVGIRQIDKSRSAQSRTNTTSEAPAPMLTPATVAFLEMGKEVIDLLHSEDADPNNLWYYNARDAESLRKHSADVLPVLKGRADALARFLDDAASEKIHVSEKTKQFWIGKKAGVDALLDVFVLGDKADSELSESDRAKRAAYFAAATNGWAEIKKALQKLDKAVIGPYALGDQFSIADLHLTAWLARIASLVGGSAGDDGKTIVRKLGDAIGEETSEERRTKVGTYWDQVRERESWKKVYGAGVF</sequence>
<keyword evidence="2" id="KW-1185">Reference proteome</keyword>
<dbReference type="CDD" id="cd00299">
    <property type="entry name" value="GST_C_family"/>
    <property type="match status" value="1"/>
</dbReference>